<evidence type="ECO:0000313" key="8">
    <source>
        <dbReference type="Proteomes" id="UP000178558"/>
    </source>
</evidence>
<feature type="transmembrane region" description="Helical" evidence="6">
    <location>
        <begin position="368"/>
        <end position="386"/>
    </location>
</feature>
<dbReference type="InterPro" id="IPR002797">
    <property type="entry name" value="Polysacc_synth"/>
</dbReference>
<comment type="subcellular location">
    <subcellularLocation>
        <location evidence="1">Cell membrane</location>
        <topology evidence="1">Multi-pass membrane protein</topology>
    </subcellularLocation>
</comment>
<dbReference type="AlphaFoldDB" id="A0A1F7J5F9"/>
<evidence type="ECO:0000256" key="2">
    <source>
        <dbReference type="ARBA" id="ARBA00022475"/>
    </source>
</evidence>
<accession>A0A1F7J5F9</accession>
<keyword evidence="5 6" id="KW-0472">Membrane</keyword>
<feature type="transmembrane region" description="Helical" evidence="6">
    <location>
        <begin position="398"/>
        <end position="418"/>
    </location>
</feature>
<feature type="transmembrane region" description="Helical" evidence="6">
    <location>
        <begin position="340"/>
        <end position="361"/>
    </location>
</feature>
<feature type="transmembrane region" description="Helical" evidence="6">
    <location>
        <begin position="151"/>
        <end position="173"/>
    </location>
</feature>
<protein>
    <recommendedName>
        <fullName evidence="9">Polysaccharide biosynthesis protein C-terminal domain-containing protein</fullName>
    </recommendedName>
</protein>
<feature type="transmembrane region" description="Helical" evidence="6">
    <location>
        <begin position="12"/>
        <end position="33"/>
    </location>
</feature>
<feature type="transmembrane region" description="Helical" evidence="6">
    <location>
        <begin position="53"/>
        <end position="72"/>
    </location>
</feature>
<feature type="transmembrane region" description="Helical" evidence="6">
    <location>
        <begin position="179"/>
        <end position="201"/>
    </location>
</feature>
<feature type="transmembrane region" description="Helical" evidence="6">
    <location>
        <begin position="126"/>
        <end position="144"/>
    </location>
</feature>
<organism evidence="7 8">
    <name type="scientific">Candidatus Roizmanbacteria bacterium RIFCSPLOWO2_01_FULL_40_42</name>
    <dbReference type="NCBI Taxonomy" id="1802066"/>
    <lineage>
        <taxon>Bacteria</taxon>
        <taxon>Candidatus Roizmaniibacteriota</taxon>
    </lineage>
</organism>
<dbReference type="PANTHER" id="PTHR30250:SF11">
    <property type="entry name" value="O-ANTIGEN TRANSPORTER-RELATED"/>
    <property type="match status" value="1"/>
</dbReference>
<evidence type="ECO:0000256" key="4">
    <source>
        <dbReference type="ARBA" id="ARBA00022989"/>
    </source>
</evidence>
<sequence length="424" mass="47445">MKKTLSKYWKNEFVQGGFVFTVFSFISSFLNYLFNFFAARALGPAGFGEITALFSYITIFSVPTIVMTLVVIQKVGSKGHESERFALSLQTWFFALVKRWWFLIILSLILSPIIPRVTNLSPISSYTLIPLAILTFIGAFYGAIFQGLRLFLSFSLISITAIVLKLLGPIFVLVGVDGLLTMVVFLVISGVAGILLLHTFMKKYVVSSISPKKTAIQKRLKDALFNKQVIVTFFSVLAITSFNNLDVIFVKKFFSAGSTGIYGSWSLMAKIITYVVGPAVTVSYIFFSGKRRHEGSEKVLLLSLGALFLVALGSFIAYKYFPTLLIQMFFGKRFLSVSPYLPQASIFGSLYSVITFINSYFLAKKSNFSLLLPLTIPIYATLLFLIPKEISSIMTLNIYFSLCVACLYLIAASSRFLYNMPQWK</sequence>
<keyword evidence="2" id="KW-1003">Cell membrane</keyword>
<dbReference type="InterPro" id="IPR050833">
    <property type="entry name" value="Poly_Biosynth_Transport"/>
</dbReference>
<evidence type="ECO:0000313" key="7">
    <source>
        <dbReference type="EMBL" id="OGK50838.1"/>
    </source>
</evidence>
<evidence type="ECO:0008006" key="9">
    <source>
        <dbReference type="Google" id="ProtNLM"/>
    </source>
</evidence>
<dbReference type="Pfam" id="PF01943">
    <property type="entry name" value="Polysacc_synt"/>
    <property type="match status" value="1"/>
</dbReference>
<gene>
    <name evidence="7" type="ORF">A3B50_00995</name>
</gene>
<proteinExistence type="predicted"/>
<reference evidence="7 8" key="1">
    <citation type="journal article" date="2016" name="Nat. Commun.">
        <title>Thousands of microbial genomes shed light on interconnected biogeochemical processes in an aquifer system.</title>
        <authorList>
            <person name="Anantharaman K."/>
            <person name="Brown C.T."/>
            <person name="Hug L.A."/>
            <person name="Sharon I."/>
            <person name="Castelle C.J."/>
            <person name="Probst A.J."/>
            <person name="Thomas B.C."/>
            <person name="Singh A."/>
            <person name="Wilkins M.J."/>
            <person name="Karaoz U."/>
            <person name="Brodie E.L."/>
            <person name="Williams K.H."/>
            <person name="Hubbard S.S."/>
            <person name="Banfield J.F."/>
        </authorList>
    </citation>
    <scope>NUCLEOTIDE SEQUENCE [LARGE SCALE GENOMIC DNA]</scope>
</reference>
<feature type="transmembrane region" description="Helical" evidence="6">
    <location>
        <begin position="262"/>
        <end position="287"/>
    </location>
</feature>
<comment type="caution">
    <text evidence="7">The sequence shown here is derived from an EMBL/GenBank/DDBJ whole genome shotgun (WGS) entry which is preliminary data.</text>
</comment>
<evidence type="ECO:0000256" key="6">
    <source>
        <dbReference type="SAM" id="Phobius"/>
    </source>
</evidence>
<feature type="transmembrane region" description="Helical" evidence="6">
    <location>
        <begin position="222"/>
        <end position="242"/>
    </location>
</feature>
<feature type="transmembrane region" description="Helical" evidence="6">
    <location>
        <begin position="299"/>
        <end position="320"/>
    </location>
</feature>
<dbReference type="PANTHER" id="PTHR30250">
    <property type="entry name" value="PST FAMILY PREDICTED COLANIC ACID TRANSPORTER"/>
    <property type="match status" value="1"/>
</dbReference>
<dbReference type="Proteomes" id="UP000178558">
    <property type="component" value="Unassembled WGS sequence"/>
</dbReference>
<evidence type="ECO:0000256" key="3">
    <source>
        <dbReference type="ARBA" id="ARBA00022692"/>
    </source>
</evidence>
<keyword evidence="4 6" id="KW-1133">Transmembrane helix</keyword>
<feature type="transmembrane region" description="Helical" evidence="6">
    <location>
        <begin position="92"/>
        <end position="114"/>
    </location>
</feature>
<evidence type="ECO:0000256" key="5">
    <source>
        <dbReference type="ARBA" id="ARBA00023136"/>
    </source>
</evidence>
<dbReference type="GO" id="GO:0005886">
    <property type="term" value="C:plasma membrane"/>
    <property type="evidence" value="ECO:0007669"/>
    <property type="project" value="UniProtKB-SubCell"/>
</dbReference>
<evidence type="ECO:0000256" key="1">
    <source>
        <dbReference type="ARBA" id="ARBA00004651"/>
    </source>
</evidence>
<name>A0A1F7J5F9_9BACT</name>
<keyword evidence="3 6" id="KW-0812">Transmembrane</keyword>
<dbReference type="EMBL" id="MGAQ01000010">
    <property type="protein sequence ID" value="OGK50838.1"/>
    <property type="molecule type" value="Genomic_DNA"/>
</dbReference>